<gene>
    <name evidence="2" type="ORF">SDC9_193448</name>
</gene>
<feature type="transmembrane region" description="Helical" evidence="1">
    <location>
        <begin position="38"/>
        <end position="58"/>
    </location>
</feature>
<proteinExistence type="predicted"/>
<evidence type="ECO:0008006" key="3">
    <source>
        <dbReference type="Google" id="ProtNLM"/>
    </source>
</evidence>
<protein>
    <recommendedName>
        <fullName evidence="3">DUF2232 domain-containing protein</fullName>
    </recommendedName>
</protein>
<comment type="caution">
    <text evidence="2">The sequence shown here is derived from an EMBL/GenBank/DDBJ whole genome shotgun (WGS) entry which is preliminary data.</text>
</comment>
<evidence type="ECO:0000313" key="2">
    <source>
        <dbReference type="EMBL" id="MPN45873.1"/>
    </source>
</evidence>
<feature type="transmembrane region" description="Helical" evidence="1">
    <location>
        <begin position="122"/>
        <end position="146"/>
    </location>
</feature>
<sequence length="203" mass="22617">MIQVPQGGATFSPEALAEFFKQIHTRASLWLRVLVPSLISSLGPYLALGGVYLSDYYGKRQAQRRIFRMPEESRAASYAPPELKGLPPFHQWHIPRHLTLPLWIMGGVSLLTRLSGQEALSLAGAMLYNIFTACFAIQGISLVNFMQRQRGVRSAMRGITVFILALILPQAAMILGMFDQISDQRKLRKPNESNGSDTGRNES</sequence>
<reference evidence="2" key="1">
    <citation type="submission" date="2019-08" db="EMBL/GenBank/DDBJ databases">
        <authorList>
            <person name="Kucharzyk K."/>
            <person name="Murdoch R.W."/>
            <person name="Higgins S."/>
            <person name="Loffler F."/>
        </authorList>
    </citation>
    <scope>NUCLEOTIDE SEQUENCE</scope>
</reference>
<keyword evidence="1" id="KW-0472">Membrane</keyword>
<organism evidence="2">
    <name type="scientific">bioreactor metagenome</name>
    <dbReference type="NCBI Taxonomy" id="1076179"/>
    <lineage>
        <taxon>unclassified sequences</taxon>
        <taxon>metagenomes</taxon>
        <taxon>ecological metagenomes</taxon>
    </lineage>
</organism>
<name>A0A645IER1_9ZZZZ</name>
<dbReference type="EMBL" id="VSSQ01106075">
    <property type="protein sequence ID" value="MPN45873.1"/>
    <property type="molecule type" value="Genomic_DNA"/>
</dbReference>
<evidence type="ECO:0000256" key="1">
    <source>
        <dbReference type="SAM" id="Phobius"/>
    </source>
</evidence>
<dbReference type="InterPro" id="IPR018710">
    <property type="entry name" value="DUF2232"/>
</dbReference>
<dbReference type="AlphaFoldDB" id="A0A645IER1"/>
<dbReference type="Pfam" id="PF09991">
    <property type="entry name" value="DUF2232"/>
    <property type="match status" value="1"/>
</dbReference>
<accession>A0A645IER1</accession>
<keyword evidence="1" id="KW-1133">Transmembrane helix</keyword>
<keyword evidence="1" id="KW-0812">Transmembrane</keyword>
<feature type="transmembrane region" description="Helical" evidence="1">
    <location>
        <begin position="158"/>
        <end position="178"/>
    </location>
</feature>